<keyword evidence="7" id="KW-1185">Reference proteome</keyword>
<evidence type="ECO:0000259" key="5">
    <source>
        <dbReference type="PROSITE" id="PS50977"/>
    </source>
</evidence>
<accession>A0A143QKR0</accession>
<evidence type="ECO:0000256" key="2">
    <source>
        <dbReference type="ARBA" id="ARBA00023125"/>
    </source>
</evidence>
<dbReference type="InterPro" id="IPR040611">
    <property type="entry name" value="AlkX_C"/>
</dbReference>
<dbReference type="PRINTS" id="PR00455">
    <property type="entry name" value="HTHTETR"/>
</dbReference>
<dbReference type="PROSITE" id="PS50977">
    <property type="entry name" value="HTH_TETR_2"/>
    <property type="match status" value="1"/>
</dbReference>
<feature type="DNA-binding region" description="H-T-H motif" evidence="4">
    <location>
        <begin position="51"/>
        <end position="70"/>
    </location>
</feature>
<protein>
    <recommendedName>
        <fullName evidence="5">HTH tetR-type domain-containing protein</fullName>
    </recommendedName>
</protein>
<dbReference type="Pfam" id="PF00440">
    <property type="entry name" value="TetR_N"/>
    <property type="match status" value="1"/>
</dbReference>
<dbReference type="InterPro" id="IPR001647">
    <property type="entry name" value="HTH_TetR"/>
</dbReference>
<keyword evidence="3" id="KW-0804">Transcription</keyword>
<dbReference type="SUPFAM" id="SSF46689">
    <property type="entry name" value="Homeodomain-like"/>
    <property type="match status" value="1"/>
</dbReference>
<dbReference type="GO" id="GO:0003700">
    <property type="term" value="F:DNA-binding transcription factor activity"/>
    <property type="evidence" value="ECO:0007669"/>
    <property type="project" value="TreeGrafter"/>
</dbReference>
<reference evidence="6 7" key="1">
    <citation type="journal article" date="2016" name="Genome Announc.">
        <title>Complete Genome and Plasmid Sequences for Rhodococcus fascians D188 and Draft Sequences for Rhodococcus Isolates PBTS 1 and PBTS 2.</title>
        <authorList>
            <person name="Stamler R.A."/>
            <person name="Vereecke D."/>
            <person name="Zhang Y."/>
            <person name="Schilkey F."/>
            <person name="Devitt N."/>
            <person name="Randall J.J."/>
        </authorList>
    </citation>
    <scope>NUCLEOTIDE SEQUENCE [LARGE SCALE GENOMIC DNA]</scope>
    <source>
        <strain evidence="6 7">PBTS2</strain>
    </source>
</reference>
<dbReference type="Proteomes" id="UP000076038">
    <property type="component" value="Chromosome"/>
</dbReference>
<evidence type="ECO:0000256" key="3">
    <source>
        <dbReference type="ARBA" id="ARBA00023163"/>
    </source>
</evidence>
<dbReference type="EMBL" id="CP015220">
    <property type="protein sequence ID" value="AMY23501.1"/>
    <property type="molecule type" value="Genomic_DNA"/>
</dbReference>
<feature type="domain" description="HTH tetR-type" evidence="5">
    <location>
        <begin position="28"/>
        <end position="88"/>
    </location>
</feature>
<dbReference type="KEGG" id="rhs:A3Q41_02199"/>
<dbReference type="PANTHER" id="PTHR30055:SF234">
    <property type="entry name" value="HTH-TYPE TRANSCRIPTIONAL REGULATOR BETI"/>
    <property type="match status" value="1"/>
</dbReference>
<dbReference type="GO" id="GO:0000976">
    <property type="term" value="F:transcription cis-regulatory region binding"/>
    <property type="evidence" value="ECO:0007669"/>
    <property type="project" value="TreeGrafter"/>
</dbReference>
<dbReference type="AlphaFoldDB" id="A0A143QKR0"/>
<evidence type="ECO:0000256" key="1">
    <source>
        <dbReference type="ARBA" id="ARBA00023015"/>
    </source>
</evidence>
<organism evidence="6 7">
    <name type="scientific">Rhodococcoides fascians</name>
    <name type="common">Rhodococcus fascians</name>
    <dbReference type="NCBI Taxonomy" id="1828"/>
    <lineage>
        <taxon>Bacteria</taxon>
        <taxon>Bacillati</taxon>
        <taxon>Actinomycetota</taxon>
        <taxon>Actinomycetes</taxon>
        <taxon>Mycobacteriales</taxon>
        <taxon>Nocardiaceae</taxon>
        <taxon>Rhodococcoides</taxon>
    </lineage>
</organism>
<dbReference type="InterPro" id="IPR050109">
    <property type="entry name" value="HTH-type_TetR-like_transc_reg"/>
</dbReference>
<proteinExistence type="predicted"/>
<evidence type="ECO:0000256" key="4">
    <source>
        <dbReference type="PROSITE-ProRule" id="PRU00335"/>
    </source>
</evidence>
<dbReference type="Gene3D" id="1.10.357.10">
    <property type="entry name" value="Tetracycline Repressor, domain 2"/>
    <property type="match status" value="1"/>
</dbReference>
<evidence type="ECO:0000313" key="6">
    <source>
        <dbReference type="EMBL" id="AMY23501.1"/>
    </source>
</evidence>
<dbReference type="Pfam" id="PF18556">
    <property type="entry name" value="TetR_C_35"/>
    <property type="match status" value="1"/>
</dbReference>
<gene>
    <name evidence="6" type="ORF">A3Q41_02199</name>
</gene>
<reference evidence="7" key="2">
    <citation type="submission" date="2016-04" db="EMBL/GenBank/DDBJ databases">
        <title>Complete Genome and Plasmid Sequences for Rhodococcus fascians D188 and Draft Sequences for Rhodococcus spp. Isolates PBTS 1 and PBTS 2.</title>
        <authorList>
            <person name="Stamer R."/>
            <person name="Vereecke D."/>
            <person name="Zhang Y."/>
            <person name="Schilkey F."/>
            <person name="Devitt N."/>
            <person name="Randall J."/>
        </authorList>
    </citation>
    <scope>NUCLEOTIDE SEQUENCE [LARGE SCALE GENOMIC DNA]</scope>
    <source>
        <strain evidence="7">PBTS2</strain>
    </source>
</reference>
<name>A0A143QKR0_RHOFA</name>
<evidence type="ECO:0000313" key="7">
    <source>
        <dbReference type="Proteomes" id="UP000076038"/>
    </source>
</evidence>
<keyword evidence="1" id="KW-0805">Transcription regulation</keyword>
<keyword evidence="2 4" id="KW-0238">DNA-binding</keyword>
<dbReference type="PANTHER" id="PTHR30055">
    <property type="entry name" value="HTH-TYPE TRANSCRIPTIONAL REGULATOR RUTR"/>
    <property type="match status" value="1"/>
</dbReference>
<dbReference type="PATRIC" id="fig|1653479.3.peg.2227"/>
<dbReference type="InterPro" id="IPR009057">
    <property type="entry name" value="Homeodomain-like_sf"/>
</dbReference>
<sequence length="215" mass="23660">MRSFDRVVFMPAAEQTSTPGRYREAASTLARDVALDALRELLQERNWRNVTMSHIAKAAGLSRQSLYNEFGSRRGVAQGYAIRLTDAFVAMCETALYQHENDASAALRQGFSSFFELSGLDPLVRSLHSGDAPEDLLRLITTDSEVLIDRAGERLAETFQRGWVGASPRQADVISKSIVRLALSYIPEPPDDVASAADDLALLLTPFIDSIVGRN</sequence>